<dbReference type="NCBIfam" id="TIGR00420">
    <property type="entry name" value="trmU"/>
    <property type="match status" value="1"/>
</dbReference>
<feature type="region of interest" description="Interaction with tRNA" evidence="9">
    <location>
        <begin position="322"/>
        <end position="323"/>
    </location>
</feature>
<feature type="site" description="Interaction with tRNA" evidence="9">
    <location>
        <position position="413"/>
    </location>
</feature>
<comment type="similarity">
    <text evidence="9">Belongs to the MnmA/TRMU family.</text>
</comment>
<dbReference type="InterPro" id="IPR004506">
    <property type="entry name" value="MnmA-like"/>
</dbReference>
<dbReference type="Gene3D" id="2.30.30.280">
    <property type="entry name" value="Adenine nucleotide alpha hydrolases-like domains"/>
    <property type="match status" value="1"/>
</dbReference>
<feature type="site" description="Interaction with tRNA" evidence="9">
    <location>
        <position position="146"/>
    </location>
</feature>
<dbReference type="FunFam" id="3.40.50.620:FF:000115">
    <property type="entry name" value="tRNA-specific 2-thiouridylase MnmA"/>
    <property type="match status" value="1"/>
</dbReference>
<dbReference type="HAMAP" id="MF_00144">
    <property type="entry name" value="tRNA_thiouridyl_MnmA"/>
    <property type="match status" value="1"/>
</dbReference>
<evidence type="ECO:0000256" key="5">
    <source>
        <dbReference type="ARBA" id="ARBA00022840"/>
    </source>
</evidence>
<feature type="active site" description="Cysteine persulfide intermediate" evidence="9">
    <location>
        <position position="217"/>
    </location>
</feature>
<evidence type="ECO:0000256" key="3">
    <source>
        <dbReference type="ARBA" id="ARBA00022694"/>
    </source>
</evidence>
<feature type="binding site" evidence="9">
    <location>
        <position position="53"/>
    </location>
    <ligand>
        <name>ATP</name>
        <dbReference type="ChEBI" id="CHEBI:30616"/>
    </ligand>
</feature>
<gene>
    <name evidence="9" type="primary">mnmA</name>
    <name evidence="12" type="ORF">Lyticum_00413</name>
</gene>
<evidence type="ECO:0000256" key="2">
    <source>
        <dbReference type="ARBA" id="ARBA00022679"/>
    </source>
</evidence>
<dbReference type="PANTHER" id="PTHR11933">
    <property type="entry name" value="TRNA 5-METHYLAMINOMETHYL-2-THIOURIDYLATE -METHYLTRANSFERASE"/>
    <property type="match status" value="1"/>
</dbReference>
<keyword evidence="5 9" id="KW-0067">ATP-binding</keyword>
<dbReference type="Pfam" id="PF20258">
    <property type="entry name" value="tRNA_Me_trans_C"/>
    <property type="match status" value="1"/>
</dbReference>
<evidence type="ECO:0000313" key="12">
    <source>
        <dbReference type="EMBL" id="MDZ5761244.1"/>
    </source>
</evidence>
<keyword evidence="9" id="KW-0963">Cytoplasm</keyword>
<organism evidence="12 13">
    <name type="scientific">Lyticum sinuosum</name>
    <dbReference type="NCBI Taxonomy" id="1332059"/>
    <lineage>
        <taxon>Bacteria</taxon>
        <taxon>Pseudomonadati</taxon>
        <taxon>Pseudomonadota</taxon>
        <taxon>Alphaproteobacteria</taxon>
        <taxon>Rickettsiales</taxon>
        <taxon>Lyticum</taxon>
    </lineage>
</organism>
<dbReference type="RefSeq" id="WP_322498673.1">
    <property type="nucleotide sequence ID" value="NZ_JARGYU010000002.1"/>
</dbReference>
<dbReference type="InterPro" id="IPR023382">
    <property type="entry name" value="MnmA-like_central_sf"/>
</dbReference>
<accession>A0AAE4VM88</accession>
<dbReference type="GO" id="GO:0005737">
    <property type="term" value="C:cytoplasm"/>
    <property type="evidence" value="ECO:0007669"/>
    <property type="project" value="UniProtKB-SubCell"/>
</dbReference>
<keyword evidence="4 9" id="KW-0547">Nucleotide-binding</keyword>
<evidence type="ECO:0000256" key="7">
    <source>
        <dbReference type="ARBA" id="ARBA00023157"/>
    </source>
</evidence>
<feature type="domain" description="tRNA-specific 2-thiouridylase MnmA-like central" evidence="11">
    <location>
        <begin position="236"/>
        <end position="289"/>
    </location>
</feature>
<feature type="binding site" evidence="9">
    <location>
        <position position="145"/>
    </location>
    <ligand>
        <name>ATP</name>
        <dbReference type="ChEBI" id="CHEBI:30616"/>
    </ligand>
</feature>
<keyword evidence="2 9" id="KW-0808">Transferase</keyword>
<dbReference type="EC" id="2.8.1.13" evidence="9"/>
<keyword evidence="1 9" id="KW-0820">tRNA-binding</keyword>
<reference evidence="12" key="1">
    <citation type="submission" date="2023-02" db="EMBL/GenBank/DDBJ databases">
        <title>Host association and intracellularity evolved multiple times independently in the Rickettsiales.</title>
        <authorList>
            <person name="Castelli M."/>
            <person name="Nardi T."/>
            <person name="Gammuto L."/>
            <person name="Bellinzona G."/>
            <person name="Sabaneyeva E."/>
            <person name="Potekhin A."/>
            <person name="Serra V."/>
            <person name="Petroni G."/>
            <person name="Sassera D."/>
        </authorList>
    </citation>
    <scope>NUCLEOTIDE SEQUENCE</scope>
    <source>
        <strain evidence="12">USBL-36I1</strain>
    </source>
</reference>
<dbReference type="GO" id="GO:0103016">
    <property type="term" value="F:tRNA-uridine 2-sulfurtransferase activity"/>
    <property type="evidence" value="ECO:0007669"/>
    <property type="project" value="UniProtKB-EC"/>
</dbReference>
<evidence type="ECO:0000256" key="4">
    <source>
        <dbReference type="ARBA" id="ARBA00022741"/>
    </source>
</evidence>
<dbReference type="Pfam" id="PF03054">
    <property type="entry name" value="tRNA_Me_trans"/>
    <property type="match status" value="1"/>
</dbReference>
<dbReference type="Pfam" id="PF20259">
    <property type="entry name" value="tRNA_Me_trans_M"/>
    <property type="match status" value="1"/>
</dbReference>
<comment type="function">
    <text evidence="9">Catalyzes the 2-thiolation of uridine at the wobble position (U34) of tRNA, leading to the formation of s(2)U34.</text>
</comment>
<dbReference type="InterPro" id="IPR046884">
    <property type="entry name" value="MnmA-like_central"/>
</dbReference>
<name>A0AAE4VM88_9RICK</name>
<comment type="caution">
    <text evidence="12">The sequence shown here is derived from an EMBL/GenBank/DDBJ whole genome shotgun (WGS) entry which is preliminary data.</text>
</comment>
<dbReference type="PANTHER" id="PTHR11933:SF5">
    <property type="entry name" value="MITOCHONDRIAL TRNA-SPECIFIC 2-THIOURIDYLASE 1"/>
    <property type="match status" value="1"/>
</dbReference>
<dbReference type="NCBIfam" id="NF001138">
    <property type="entry name" value="PRK00143.1"/>
    <property type="match status" value="1"/>
</dbReference>
<sequence length="434" mass="49661">MLFDVKNYLFNEISQSIGKEKKTIVVAMSGGVDSSTVAALLNDIGHKVIGITLQLYDHGIAINKKGACCAGIDIYDAQMAAQHIGIPHYVFNYESTFREDVIIPFADSYISGKTPIPCILCNQKIKFRDLLKASVDLNADYMATGHYISRKFFDNRYCLYKGIDDHKDQSYFLFSTTQDQINKSIFPLGSIHKNQTRDLAKEYGLVVADKSDSQDICFVPNGDYRKIVLDVYPESKKIGEIKFIDGNIIGTHEGIINYTVGQRKGLNISYKEPLYVLEIDKVSNTITVGPREFLKKRFILVQIINWLDNDDWNEYECDVKLRYTQKTTKARILSLVQFNKLLNENNIQDLYKDYKNSQFYSEIISNKNINLNSDYEINPKISSKMNYIQNNDNNEYNIVIELFEDYFGITPGQACVFYNNDRLLGGGWIISSLQ</sequence>
<evidence type="ECO:0000256" key="6">
    <source>
        <dbReference type="ARBA" id="ARBA00022884"/>
    </source>
</evidence>
<comment type="subcellular location">
    <subcellularLocation>
        <location evidence="9">Cytoplasm</location>
    </subcellularLocation>
</comment>
<dbReference type="SUPFAM" id="SSF52402">
    <property type="entry name" value="Adenine nucleotide alpha hydrolases-like"/>
    <property type="match status" value="1"/>
</dbReference>
<feature type="active site" description="Nucleophile" evidence="9">
    <location>
        <position position="121"/>
    </location>
</feature>
<comment type="catalytic activity">
    <reaction evidence="8 9">
        <text>S-sulfanyl-L-cysteinyl-[protein] + uridine(34) in tRNA + AH2 + ATP = 2-thiouridine(34) in tRNA + L-cysteinyl-[protein] + A + AMP + diphosphate + H(+)</text>
        <dbReference type="Rhea" id="RHEA:47032"/>
        <dbReference type="Rhea" id="RHEA-COMP:10131"/>
        <dbReference type="Rhea" id="RHEA-COMP:11726"/>
        <dbReference type="Rhea" id="RHEA-COMP:11727"/>
        <dbReference type="Rhea" id="RHEA-COMP:11728"/>
        <dbReference type="ChEBI" id="CHEBI:13193"/>
        <dbReference type="ChEBI" id="CHEBI:15378"/>
        <dbReference type="ChEBI" id="CHEBI:17499"/>
        <dbReference type="ChEBI" id="CHEBI:29950"/>
        <dbReference type="ChEBI" id="CHEBI:30616"/>
        <dbReference type="ChEBI" id="CHEBI:33019"/>
        <dbReference type="ChEBI" id="CHEBI:61963"/>
        <dbReference type="ChEBI" id="CHEBI:65315"/>
        <dbReference type="ChEBI" id="CHEBI:87170"/>
        <dbReference type="ChEBI" id="CHEBI:456215"/>
        <dbReference type="EC" id="2.8.1.13"/>
    </reaction>
</comment>
<protein>
    <recommendedName>
        <fullName evidence="9">tRNA-specific 2-thiouridylase MnmA</fullName>
        <ecNumber evidence="9">2.8.1.13</ecNumber>
    </recommendedName>
</protein>
<dbReference type="Proteomes" id="UP001289135">
    <property type="component" value="Unassembled WGS sequence"/>
</dbReference>
<dbReference type="CDD" id="cd01998">
    <property type="entry name" value="MnmA_TRMU-like"/>
    <property type="match status" value="1"/>
</dbReference>
<keyword evidence="13" id="KW-1185">Reference proteome</keyword>
<evidence type="ECO:0000256" key="9">
    <source>
        <dbReference type="HAMAP-Rule" id="MF_00144"/>
    </source>
</evidence>
<feature type="binding site" evidence="9">
    <location>
        <begin position="27"/>
        <end position="34"/>
    </location>
    <ligand>
        <name>ATP</name>
        <dbReference type="ChEBI" id="CHEBI:30616"/>
    </ligand>
</feature>
<dbReference type="GO" id="GO:0002143">
    <property type="term" value="P:tRNA wobble position uridine thiolation"/>
    <property type="evidence" value="ECO:0007669"/>
    <property type="project" value="TreeGrafter"/>
</dbReference>
<evidence type="ECO:0000256" key="1">
    <source>
        <dbReference type="ARBA" id="ARBA00022555"/>
    </source>
</evidence>
<keyword evidence="6 9" id="KW-0694">RNA-binding</keyword>
<proteinExistence type="inferred from homology"/>
<keyword evidence="3 9" id="KW-0819">tRNA processing</keyword>
<dbReference type="InterPro" id="IPR014729">
    <property type="entry name" value="Rossmann-like_a/b/a_fold"/>
</dbReference>
<comment type="caution">
    <text evidence="9">Lacks conserved residue(s) required for the propagation of feature annotation.</text>
</comment>
<dbReference type="GO" id="GO:0000049">
    <property type="term" value="F:tRNA binding"/>
    <property type="evidence" value="ECO:0007669"/>
    <property type="project" value="UniProtKB-KW"/>
</dbReference>
<dbReference type="Gene3D" id="3.40.50.620">
    <property type="entry name" value="HUPs"/>
    <property type="match status" value="1"/>
</dbReference>
<dbReference type="AlphaFoldDB" id="A0AAE4VM88"/>
<dbReference type="EMBL" id="JARGYU010000002">
    <property type="protein sequence ID" value="MDZ5761244.1"/>
    <property type="molecule type" value="Genomic_DNA"/>
</dbReference>
<evidence type="ECO:0000256" key="8">
    <source>
        <dbReference type="ARBA" id="ARBA00051542"/>
    </source>
</evidence>
<evidence type="ECO:0000259" key="10">
    <source>
        <dbReference type="Pfam" id="PF20258"/>
    </source>
</evidence>
<evidence type="ECO:0000313" key="13">
    <source>
        <dbReference type="Proteomes" id="UP001289135"/>
    </source>
</evidence>
<feature type="region of interest" description="Interaction with tRNA" evidence="9">
    <location>
        <begin position="167"/>
        <end position="169"/>
    </location>
</feature>
<dbReference type="InterPro" id="IPR046885">
    <property type="entry name" value="MnmA-like_C"/>
</dbReference>
<dbReference type="Gene3D" id="2.40.30.10">
    <property type="entry name" value="Translation factors"/>
    <property type="match status" value="1"/>
</dbReference>
<dbReference type="FunFam" id="2.30.30.280:FF:000001">
    <property type="entry name" value="tRNA-specific 2-thiouridylase MnmA"/>
    <property type="match status" value="1"/>
</dbReference>
<dbReference type="GO" id="GO:0005524">
    <property type="term" value="F:ATP binding"/>
    <property type="evidence" value="ECO:0007669"/>
    <property type="project" value="UniProtKB-KW"/>
</dbReference>
<feature type="domain" description="tRNA-specific 2-thiouridylase MnmA-like C-terminal" evidence="10">
    <location>
        <begin position="395"/>
        <end position="429"/>
    </location>
</feature>
<evidence type="ECO:0000259" key="11">
    <source>
        <dbReference type="Pfam" id="PF20259"/>
    </source>
</evidence>
<keyword evidence="7" id="KW-1015">Disulfide bond</keyword>